<dbReference type="OrthoDB" id="640249at2759"/>
<keyword evidence="8" id="KW-0868">Chloride</keyword>
<dbReference type="PROSITE" id="PS00139">
    <property type="entry name" value="THIOL_PROTEASE_CYS"/>
    <property type="match status" value="1"/>
</dbReference>
<dbReference type="SMART" id="SM00645">
    <property type="entry name" value="Pept_C1"/>
    <property type="match status" value="1"/>
</dbReference>
<dbReference type="STRING" id="857967.G0QXD6"/>
<evidence type="ECO:0000256" key="12">
    <source>
        <dbReference type="ARBA" id="ARBA00032961"/>
    </source>
</evidence>
<dbReference type="Pfam" id="PF00112">
    <property type="entry name" value="Peptidase_C1"/>
    <property type="match status" value="1"/>
</dbReference>
<evidence type="ECO:0000256" key="5">
    <source>
        <dbReference type="ARBA" id="ARBA00012059"/>
    </source>
</evidence>
<comment type="cofactor">
    <cofactor evidence="2">
        <name>chloride</name>
        <dbReference type="ChEBI" id="CHEBI:17996"/>
    </cofactor>
</comment>
<dbReference type="Gene3D" id="2.40.128.80">
    <property type="entry name" value="Cathepsin C, exclusion domain"/>
    <property type="match status" value="1"/>
</dbReference>
<dbReference type="OMA" id="MSMMELN"/>
<comment type="subunit">
    <text evidence="4">Tetramer of heterotrimers consisting of exclusion domain, heavy- and light chains.</text>
</comment>
<dbReference type="InterPro" id="IPR025661">
    <property type="entry name" value="Pept_asp_AS"/>
</dbReference>
<evidence type="ECO:0000256" key="9">
    <source>
        <dbReference type="ARBA" id="ARBA00029762"/>
    </source>
</evidence>
<feature type="domain" description="Peptidase C1A papain C-terminal" evidence="15">
    <location>
        <begin position="355"/>
        <end position="582"/>
    </location>
</feature>
<accession>G0QXD6</accession>
<dbReference type="PRINTS" id="PR00705">
    <property type="entry name" value="PAPAIN"/>
</dbReference>
<dbReference type="Proteomes" id="UP000008983">
    <property type="component" value="Unassembled WGS sequence"/>
</dbReference>
<dbReference type="RefSeq" id="XP_004031352.1">
    <property type="nucleotide sequence ID" value="XM_004031304.1"/>
</dbReference>
<dbReference type="GO" id="GO:0006508">
    <property type="term" value="P:proteolysis"/>
    <property type="evidence" value="ECO:0007669"/>
    <property type="project" value="InterPro"/>
</dbReference>
<dbReference type="InParanoid" id="G0QXD6"/>
<reference evidence="16 17" key="1">
    <citation type="submission" date="2011-07" db="EMBL/GenBank/DDBJ databases">
        <authorList>
            <person name="Coyne R."/>
            <person name="Brami D."/>
            <person name="Johnson J."/>
            <person name="Hostetler J."/>
            <person name="Hannick L."/>
            <person name="Clark T."/>
            <person name="Cassidy-Hanley D."/>
            <person name="Inman J."/>
        </authorList>
    </citation>
    <scope>NUCLEOTIDE SEQUENCE [LARGE SCALE GENOMIC DNA]</scope>
    <source>
        <strain evidence="16 17">G5</strain>
    </source>
</reference>
<dbReference type="EMBL" id="GL984062">
    <property type="protein sequence ID" value="EGR30116.1"/>
    <property type="molecule type" value="Genomic_DNA"/>
</dbReference>
<dbReference type="FunCoup" id="G0QXD6">
    <property type="interactions" value="11"/>
</dbReference>
<comment type="function">
    <text evidence="13">Thiol protease. Has dipeptidylpeptidase activity. Active against a broad range of dipeptide substrates composed of both polar and hydrophobic amino acids. Proline cannot occupy the P1 position and arginine cannot occupy the P2 position of the substrate. Can act as both an exopeptidase and endopeptidase. Activates serine proteases such as elastase, cathepsin G and granzymes A and B.</text>
</comment>
<dbReference type="AlphaFoldDB" id="G0QXD6"/>
<gene>
    <name evidence="16" type="ORF">IMG5_141560</name>
</gene>
<evidence type="ECO:0000256" key="2">
    <source>
        <dbReference type="ARBA" id="ARBA00001923"/>
    </source>
</evidence>
<dbReference type="InterPro" id="IPR000169">
    <property type="entry name" value="Pept_cys_AS"/>
</dbReference>
<dbReference type="GO" id="GO:0008239">
    <property type="term" value="F:dipeptidyl-peptidase activity"/>
    <property type="evidence" value="ECO:0007669"/>
    <property type="project" value="UniProtKB-EC"/>
</dbReference>
<name>G0QXD6_ICHMU</name>
<dbReference type="PANTHER" id="PTHR12411">
    <property type="entry name" value="CYSTEINE PROTEASE FAMILY C1-RELATED"/>
    <property type="match status" value="1"/>
</dbReference>
<feature type="chain" id="PRO_5018617009" description="Dipeptidyl peptidase 1" evidence="14">
    <location>
        <begin position="23"/>
        <end position="599"/>
    </location>
</feature>
<evidence type="ECO:0000256" key="7">
    <source>
        <dbReference type="ARBA" id="ARBA00023145"/>
    </source>
</evidence>
<organism evidence="16 17">
    <name type="scientific">Ichthyophthirius multifiliis</name>
    <name type="common">White spot disease agent</name>
    <name type="synonym">Ich</name>
    <dbReference type="NCBI Taxonomy" id="5932"/>
    <lineage>
        <taxon>Eukaryota</taxon>
        <taxon>Sar</taxon>
        <taxon>Alveolata</taxon>
        <taxon>Ciliophora</taxon>
        <taxon>Intramacronucleata</taxon>
        <taxon>Oligohymenophorea</taxon>
        <taxon>Hymenostomatida</taxon>
        <taxon>Ophryoglenina</taxon>
        <taxon>Ichthyophthirius</taxon>
    </lineage>
</organism>
<evidence type="ECO:0000313" key="17">
    <source>
        <dbReference type="Proteomes" id="UP000008983"/>
    </source>
</evidence>
<evidence type="ECO:0000256" key="3">
    <source>
        <dbReference type="ARBA" id="ARBA00008455"/>
    </source>
</evidence>
<evidence type="ECO:0000256" key="6">
    <source>
        <dbReference type="ARBA" id="ARBA00014709"/>
    </source>
</evidence>
<evidence type="ECO:0000256" key="10">
    <source>
        <dbReference type="ARBA" id="ARBA00029779"/>
    </source>
</evidence>
<evidence type="ECO:0000256" key="14">
    <source>
        <dbReference type="SAM" id="SignalP"/>
    </source>
</evidence>
<keyword evidence="17" id="KW-1185">Reference proteome</keyword>
<evidence type="ECO:0000256" key="1">
    <source>
        <dbReference type="ARBA" id="ARBA00000738"/>
    </source>
</evidence>
<dbReference type="InterPro" id="IPR000668">
    <property type="entry name" value="Peptidase_C1A_C"/>
</dbReference>
<comment type="catalytic activity">
    <reaction evidence="1">
        <text>Release of an N-terminal dipeptide, Xaa-Yaa-|-Zaa-, except when Xaa is Arg or Lys, or Yaa or Zaa is Pro.</text>
        <dbReference type="EC" id="3.4.14.1"/>
    </reaction>
</comment>
<evidence type="ECO:0000256" key="4">
    <source>
        <dbReference type="ARBA" id="ARBA00011610"/>
    </source>
</evidence>
<proteinExistence type="inferred from homology"/>
<dbReference type="eggNOG" id="KOG1543">
    <property type="taxonomic scope" value="Eukaryota"/>
</dbReference>
<dbReference type="GO" id="GO:0008234">
    <property type="term" value="F:cysteine-type peptidase activity"/>
    <property type="evidence" value="ECO:0007669"/>
    <property type="project" value="InterPro"/>
</dbReference>
<protein>
    <recommendedName>
        <fullName evidence="6">Dipeptidyl peptidase 1</fullName>
        <ecNumber evidence="5">3.4.14.1</ecNumber>
    </recommendedName>
    <alternativeName>
        <fullName evidence="10">Cathepsin C</fullName>
    </alternativeName>
    <alternativeName>
        <fullName evidence="9">Cathepsin J</fullName>
    </alternativeName>
    <alternativeName>
        <fullName evidence="12">Dipeptidyl peptidase I</fullName>
    </alternativeName>
    <alternativeName>
        <fullName evidence="11">Dipeptidyl transferase</fullName>
    </alternativeName>
</protein>
<dbReference type="EC" id="3.4.14.1" evidence="5"/>
<dbReference type="Gene3D" id="3.90.70.10">
    <property type="entry name" value="Cysteine proteinases"/>
    <property type="match status" value="1"/>
</dbReference>
<dbReference type="GeneID" id="14906233"/>
<evidence type="ECO:0000313" key="16">
    <source>
        <dbReference type="EMBL" id="EGR30116.1"/>
    </source>
</evidence>
<dbReference type="Pfam" id="PF08773">
    <property type="entry name" value="CathepsinC_exc"/>
    <property type="match status" value="1"/>
</dbReference>
<keyword evidence="14" id="KW-0732">Signal</keyword>
<dbReference type="InterPro" id="IPR014882">
    <property type="entry name" value="CathepsinC_exc"/>
</dbReference>
<dbReference type="SUPFAM" id="SSF54001">
    <property type="entry name" value="Cysteine proteinases"/>
    <property type="match status" value="1"/>
</dbReference>
<evidence type="ECO:0000256" key="13">
    <source>
        <dbReference type="ARBA" id="ARBA00045556"/>
    </source>
</evidence>
<keyword evidence="7" id="KW-0865">Zymogen</keyword>
<sequence length="599" mass="69476">MIKTHKKIIPIILLILIQTIKADLPIHCLKNQVTGYWILQRGKIEATNNERKMVSCGHQSPDNENTSYKALNGKLDVVENEEIIKINPDFTVSGDKGTGKWTLIYDEGWEIDYNNTKYTHFFKYYNQNGNYKTDCDNTLVGWFNSYSVSQRGCSIAKKKDQMQNNNNVNETAPKNLSIVQPKNIEKKPSTGIFDDNDGLFGQKNTKKNSIYNNDLFDENKSFYNDNKDDPLFKKKDDLFKKNDEILNKHNDYSWSSENNSSYYYSFSQLQSTKSSKHLSHEQIITKLNSIKGKTWKAGLSKNFEGFSMQKMNTYAGSKRHQQKHHINKKEVFSFAQINKNNVQYSHFSRENLSDLPKNFDWVKDSPRVIEQKDCGSCYAIATTNMLTARNKITNRDNVQFSAQHSLDCNYYNQGCQGGYGFLTSKFFSEFELVPESCHPYRATNGSCNTCDVDKLEYVYRVTDYGYIGGAYGKCSERLMMEEIHKNGPIVVSFEPAMDFMYYQEGIYHSVDANDWILGDEDKLPQWEKVDHSVLCVGWGENEDGKYWLVQNSWGEDWGEKGYFKIRRGTDESNIESMGERAFIKKEKRQKVFLQKQSKY</sequence>
<dbReference type="InterPro" id="IPR036496">
    <property type="entry name" value="CathepsinC_exc_dom_sf"/>
</dbReference>
<dbReference type="PROSITE" id="PS00640">
    <property type="entry name" value="THIOL_PROTEASE_ASN"/>
    <property type="match status" value="1"/>
</dbReference>
<feature type="signal peptide" evidence="14">
    <location>
        <begin position="1"/>
        <end position="22"/>
    </location>
</feature>
<evidence type="ECO:0000259" key="15">
    <source>
        <dbReference type="SMART" id="SM00645"/>
    </source>
</evidence>
<dbReference type="SUPFAM" id="SSF75001">
    <property type="entry name" value="Dipeptidyl peptidase I (cathepsin C), exclusion domain"/>
    <property type="match status" value="1"/>
</dbReference>
<dbReference type="InterPro" id="IPR013128">
    <property type="entry name" value="Peptidase_C1A"/>
</dbReference>
<evidence type="ECO:0000256" key="8">
    <source>
        <dbReference type="ARBA" id="ARBA00023214"/>
    </source>
</evidence>
<evidence type="ECO:0000256" key="11">
    <source>
        <dbReference type="ARBA" id="ARBA00030778"/>
    </source>
</evidence>
<comment type="similarity">
    <text evidence="3">Belongs to the peptidase C1 family.</text>
</comment>
<dbReference type="InterPro" id="IPR038765">
    <property type="entry name" value="Papain-like_cys_pep_sf"/>
</dbReference>